<dbReference type="Pfam" id="PF06110">
    <property type="entry name" value="TXD17-like_Trx"/>
    <property type="match status" value="1"/>
</dbReference>
<evidence type="ECO:0000313" key="4">
    <source>
        <dbReference type="EMBL" id="KAG9245075.1"/>
    </source>
</evidence>
<dbReference type="PANTHER" id="PTHR12452:SF0">
    <property type="entry name" value="THIOREDOXIN DOMAIN-CONTAINING PROTEIN 17"/>
    <property type="match status" value="1"/>
</dbReference>
<organism evidence="4 5">
    <name type="scientific">Calycina marina</name>
    <dbReference type="NCBI Taxonomy" id="1763456"/>
    <lineage>
        <taxon>Eukaryota</taxon>
        <taxon>Fungi</taxon>
        <taxon>Dikarya</taxon>
        <taxon>Ascomycota</taxon>
        <taxon>Pezizomycotina</taxon>
        <taxon>Leotiomycetes</taxon>
        <taxon>Helotiales</taxon>
        <taxon>Pezizellaceae</taxon>
        <taxon>Calycina</taxon>
    </lineage>
</organism>
<dbReference type="PANTHER" id="PTHR12452">
    <property type="entry name" value="42-9-9 PROTEIN-RELATED"/>
    <property type="match status" value="1"/>
</dbReference>
<sequence>MPIEISTASPSSLASAIRSPSSLENTDPTDPTDPQPQYIIFLASLLNRTSWCPDCRVVEPLIDRYFQGNGEAVRNARVIYVGDRATWKDPTNKWRQEPFYISGVPTILKVVGEKWERLYDDDVVNEAKLKAFLGVN</sequence>
<evidence type="ECO:0000313" key="5">
    <source>
        <dbReference type="Proteomes" id="UP000887226"/>
    </source>
</evidence>
<protein>
    <recommendedName>
        <fullName evidence="3">Thioredoxin domain-containing protein</fullName>
    </recommendedName>
</protein>
<dbReference type="EMBL" id="MU253866">
    <property type="protein sequence ID" value="KAG9245075.1"/>
    <property type="molecule type" value="Genomic_DNA"/>
</dbReference>
<proteinExistence type="inferred from homology"/>
<gene>
    <name evidence="4" type="ORF">BJ878DRAFT_503142</name>
</gene>
<feature type="compositionally biased region" description="Low complexity" evidence="2">
    <location>
        <begin position="8"/>
        <end position="29"/>
    </location>
</feature>
<evidence type="ECO:0000256" key="2">
    <source>
        <dbReference type="SAM" id="MobiDB-lite"/>
    </source>
</evidence>
<reference evidence="4" key="1">
    <citation type="journal article" date="2021" name="IMA Fungus">
        <title>Genomic characterization of three marine fungi, including Emericellopsis atlantica sp. nov. with signatures of a generalist lifestyle and marine biomass degradation.</title>
        <authorList>
            <person name="Hagestad O.C."/>
            <person name="Hou L."/>
            <person name="Andersen J.H."/>
            <person name="Hansen E.H."/>
            <person name="Altermark B."/>
            <person name="Li C."/>
            <person name="Kuhnert E."/>
            <person name="Cox R.J."/>
            <person name="Crous P.W."/>
            <person name="Spatafora J.W."/>
            <person name="Lail K."/>
            <person name="Amirebrahimi M."/>
            <person name="Lipzen A."/>
            <person name="Pangilinan J."/>
            <person name="Andreopoulos W."/>
            <person name="Hayes R.D."/>
            <person name="Ng V."/>
            <person name="Grigoriev I.V."/>
            <person name="Jackson S.A."/>
            <person name="Sutton T.D.S."/>
            <person name="Dobson A.D.W."/>
            <person name="Rama T."/>
        </authorList>
    </citation>
    <scope>NUCLEOTIDE SEQUENCE</scope>
    <source>
        <strain evidence="4">TRa3180A</strain>
    </source>
</reference>
<dbReference type="InterPro" id="IPR010357">
    <property type="entry name" value="TXNDC17_dom"/>
</dbReference>
<dbReference type="GO" id="GO:0005829">
    <property type="term" value="C:cytosol"/>
    <property type="evidence" value="ECO:0007669"/>
    <property type="project" value="TreeGrafter"/>
</dbReference>
<comment type="caution">
    <text evidence="4">The sequence shown here is derived from an EMBL/GenBank/DDBJ whole genome shotgun (WGS) entry which is preliminary data.</text>
</comment>
<dbReference type="InterPro" id="IPR045108">
    <property type="entry name" value="TXNDC17-like"/>
</dbReference>
<dbReference type="SUPFAM" id="SSF52833">
    <property type="entry name" value="Thioredoxin-like"/>
    <property type="match status" value="1"/>
</dbReference>
<name>A0A9P7Z539_9HELO</name>
<evidence type="ECO:0000256" key="1">
    <source>
        <dbReference type="ARBA" id="ARBA00008987"/>
    </source>
</evidence>
<dbReference type="GO" id="GO:0047134">
    <property type="term" value="F:protein-disulfide reductase [NAD(P)H] activity"/>
    <property type="evidence" value="ECO:0007669"/>
    <property type="project" value="InterPro"/>
</dbReference>
<dbReference type="OrthoDB" id="78947at2759"/>
<keyword evidence="5" id="KW-1185">Reference proteome</keyword>
<feature type="region of interest" description="Disordered" evidence="2">
    <location>
        <begin position="1"/>
        <end position="35"/>
    </location>
</feature>
<evidence type="ECO:0000259" key="3">
    <source>
        <dbReference type="Pfam" id="PF06110"/>
    </source>
</evidence>
<dbReference type="Gene3D" id="3.40.30.10">
    <property type="entry name" value="Glutaredoxin"/>
    <property type="match status" value="1"/>
</dbReference>
<dbReference type="InterPro" id="IPR036249">
    <property type="entry name" value="Thioredoxin-like_sf"/>
</dbReference>
<feature type="domain" description="Thioredoxin" evidence="3">
    <location>
        <begin position="35"/>
        <end position="133"/>
    </location>
</feature>
<dbReference type="AlphaFoldDB" id="A0A9P7Z539"/>
<accession>A0A9P7Z539</accession>
<comment type="similarity">
    <text evidence="1">Belongs to the thioredoxin family.</text>
</comment>
<dbReference type="Proteomes" id="UP000887226">
    <property type="component" value="Unassembled WGS sequence"/>
</dbReference>